<evidence type="ECO:0000313" key="3">
    <source>
        <dbReference type="Proteomes" id="UP000613580"/>
    </source>
</evidence>
<reference evidence="2" key="1">
    <citation type="submission" date="2020-05" db="EMBL/GenBank/DDBJ databases">
        <title>Mycena genomes resolve the evolution of fungal bioluminescence.</title>
        <authorList>
            <person name="Tsai I.J."/>
        </authorList>
    </citation>
    <scope>NUCLEOTIDE SEQUENCE</scope>
    <source>
        <strain evidence="2">110903Hualien_Pintung</strain>
    </source>
</reference>
<sequence>MLNYTNTFELVSSIFVHALTPVEVFLSVTGLEADLEFVPVEAAVKAYKKVNHCAEYLKTARDIIAAQRATQTVRRSTEAQVTSESAPAPRPSVASMRPSPLKESSVPQEYTDHQDRLVKVEEAQAHLALARALIFAIRPTSKAAVSTTDTPELTLPARPAPVPSPLRQAAYTEEDVPAAQATNEESVAAAAEYLEEARERLFVDHGIVPQTQSAPIQISPPPRFVSTPSPLRNIAFVSEPVVAPLWPATNPVAVVKPLSSRRRTHRNRKICPAPSKKTRVALSPLVAVPQNIASTSQDCDQWTSAKKPKMAS</sequence>
<keyword evidence="3" id="KW-1185">Reference proteome</keyword>
<proteinExistence type="predicted"/>
<feature type="region of interest" description="Disordered" evidence="1">
    <location>
        <begin position="74"/>
        <end position="110"/>
    </location>
</feature>
<gene>
    <name evidence="2" type="ORF">HMN09_00452600</name>
</gene>
<name>A0A8H6WGU8_MYCCL</name>
<dbReference type="Proteomes" id="UP000613580">
    <property type="component" value="Unassembled WGS sequence"/>
</dbReference>
<accession>A0A8H6WGU8</accession>
<protein>
    <submittedName>
        <fullName evidence="2">Uncharacterized protein</fullName>
    </submittedName>
</protein>
<evidence type="ECO:0000313" key="2">
    <source>
        <dbReference type="EMBL" id="KAF7317177.1"/>
    </source>
</evidence>
<comment type="caution">
    <text evidence="2">The sequence shown here is derived from an EMBL/GenBank/DDBJ whole genome shotgun (WGS) entry which is preliminary data.</text>
</comment>
<organism evidence="2 3">
    <name type="scientific">Mycena chlorophos</name>
    <name type="common">Agaric fungus</name>
    <name type="synonym">Agaricus chlorophos</name>
    <dbReference type="NCBI Taxonomy" id="658473"/>
    <lineage>
        <taxon>Eukaryota</taxon>
        <taxon>Fungi</taxon>
        <taxon>Dikarya</taxon>
        <taxon>Basidiomycota</taxon>
        <taxon>Agaricomycotina</taxon>
        <taxon>Agaricomycetes</taxon>
        <taxon>Agaricomycetidae</taxon>
        <taxon>Agaricales</taxon>
        <taxon>Marasmiineae</taxon>
        <taxon>Mycenaceae</taxon>
        <taxon>Mycena</taxon>
    </lineage>
</organism>
<evidence type="ECO:0000256" key="1">
    <source>
        <dbReference type="SAM" id="MobiDB-lite"/>
    </source>
</evidence>
<feature type="compositionally biased region" description="Polar residues" evidence="1">
    <location>
        <begin position="74"/>
        <end position="85"/>
    </location>
</feature>
<dbReference type="EMBL" id="JACAZE010000005">
    <property type="protein sequence ID" value="KAF7317177.1"/>
    <property type="molecule type" value="Genomic_DNA"/>
</dbReference>
<dbReference type="AlphaFoldDB" id="A0A8H6WGU8"/>